<dbReference type="PANTHER" id="PTHR37323">
    <property type="entry name" value="GCN5-RELATED N-ACETYLTRANSFERASE"/>
    <property type="match status" value="1"/>
</dbReference>
<dbReference type="Gene3D" id="3.40.630.30">
    <property type="match status" value="1"/>
</dbReference>
<evidence type="ECO:0000256" key="5">
    <source>
        <dbReference type="ARBA" id="ARBA00023315"/>
    </source>
</evidence>
<evidence type="ECO:0000256" key="2">
    <source>
        <dbReference type="ARBA" id="ARBA00022516"/>
    </source>
</evidence>
<organism evidence="6 7">
    <name type="scientific">Gordonia jacobaea</name>
    <dbReference type="NCBI Taxonomy" id="122202"/>
    <lineage>
        <taxon>Bacteria</taxon>
        <taxon>Bacillati</taxon>
        <taxon>Actinomycetota</taxon>
        <taxon>Actinomycetes</taxon>
        <taxon>Mycobacteriales</taxon>
        <taxon>Gordoniaceae</taxon>
        <taxon>Gordonia</taxon>
    </lineage>
</organism>
<dbReference type="InterPro" id="IPR052351">
    <property type="entry name" value="Ornithine_N-alpha-AT"/>
</dbReference>
<keyword evidence="4" id="KW-0443">Lipid metabolism</keyword>
<name>A0ABR5IEC0_9ACTN</name>
<evidence type="ECO:0000313" key="7">
    <source>
        <dbReference type="Proteomes" id="UP000037247"/>
    </source>
</evidence>
<evidence type="ECO:0000256" key="3">
    <source>
        <dbReference type="ARBA" id="ARBA00022679"/>
    </source>
</evidence>
<proteinExistence type="predicted"/>
<evidence type="ECO:0000256" key="4">
    <source>
        <dbReference type="ARBA" id="ARBA00023098"/>
    </source>
</evidence>
<comment type="pathway">
    <text evidence="1">Lipid metabolism.</text>
</comment>
<evidence type="ECO:0000256" key="1">
    <source>
        <dbReference type="ARBA" id="ARBA00005189"/>
    </source>
</evidence>
<reference evidence="6 7" key="1">
    <citation type="submission" date="2015-05" db="EMBL/GenBank/DDBJ databases">
        <title>Draft genome sequence of the bacterium Gordonia jacobaea a new member of the Gordonia genus.</title>
        <authorList>
            <person name="Jimenez-Galisteo G."/>
            <person name="Dominguez A."/>
            <person name="Munoz E."/>
            <person name="Vinas M."/>
        </authorList>
    </citation>
    <scope>NUCLEOTIDE SEQUENCE [LARGE SCALE GENOMIC DNA]</scope>
    <source>
        <strain evidence="7">mv1</strain>
    </source>
</reference>
<evidence type="ECO:0000313" key="6">
    <source>
        <dbReference type="EMBL" id="KNA92089.1"/>
    </source>
</evidence>
<gene>
    <name evidence="6" type="ORF">ABW18_08000</name>
</gene>
<keyword evidence="7" id="KW-1185">Reference proteome</keyword>
<dbReference type="InterPro" id="IPR016181">
    <property type="entry name" value="Acyl_CoA_acyltransferase"/>
</dbReference>
<dbReference type="PANTHER" id="PTHR37323:SF1">
    <property type="entry name" value="L-ORNITHINE N(ALPHA)-ACYLTRANSFERASE"/>
    <property type="match status" value="1"/>
</dbReference>
<keyword evidence="3" id="KW-0808">Transferase</keyword>
<sequence>MFTERAPTRHAHVAGRSLRLAFIWGMTDVLDTRGVAHSRTLVDAGRLRIVLTECPELIDAVQRLRYDVFAAEPGFSDQIGDPTTRRDADHVDDFAEHLVAIDDVYGVLGCARLLAPPRAIAAGGWYSATEFDLTEINEIGGSVVEMGRACVAPGHRHGAITALLWAAVLRYLDDADYRYLMGCVSVPLGGPGEELRGSTLRGVRDHVLARHRAPWRTFPLHTPLIDGRTLGEIEPPSTLTLPPLLRAYLRLGATVCGDPAVDEIFDVGDFVTIIDREHANTRYLDRLRATGARLAVSPRE</sequence>
<dbReference type="Pfam" id="PF13444">
    <property type="entry name" value="Acetyltransf_5"/>
    <property type="match status" value="1"/>
</dbReference>
<keyword evidence="2" id="KW-0444">Lipid biosynthesis</keyword>
<dbReference type="RefSeq" id="WP_049698422.1">
    <property type="nucleotide sequence ID" value="NZ_JAQDQF010000009.1"/>
</dbReference>
<dbReference type="SUPFAM" id="SSF55729">
    <property type="entry name" value="Acyl-CoA N-acyltransferases (Nat)"/>
    <property type="match status" value="1"/>
</dbReference>
<protein>
    <submittedName>
        <fullName evidence="6">Hemolysin</fullName>
    </submittedName>
</protein>
<accession>A0ABR5IEC0</accession>
<keyword evidence="5" id="KW-0012">Acyltransferase</keyword>
<comment type="caution">
    <text evidence="6">The sequence shown here is derived from an EMBL/GenBank/DDBJ whole genome shotgun (WGS) entry which is preliminary data.</text>
</comment>
<dbReference type="EMBL" id="LDTZ01000015">
    <property type="protein sequence ID" value="KNA92089.1"/>
    <property type="molecule type" value="Genomic_DNA"/>
</dbReference>
<dbReference type="Proteomes" id="UP000037247">
    <property type="component" value="Unassembled WGS sequence"/>
</dbReference>